<dbReference type="Gene3D" id="3.60.21.10">
    <property type="match status" value="1"/>
</dbReference>
<feature type="transmembrane region" description="Helical" evidence="1">
    <location>
        <begin position="118"/>
        <end position="141"/>
    </location>
</feature>
<dbReference type="InterPro" id="IPR004843">
    <property type="entry name" value="Calcineurin-like_PHP"/>
</dbReference>
<gene>
    <name evidence="3" type="ORF">AGOR_G00168940</name>
</gene>
<keyword evidence="1" id="KW-0472">Membrane</keyword>
<protein>
    <recommendedName>
        <fullName evidence="2">Calcineurin-like phosphoesterase domain-containing protein</fullName>
    </recommendedName>
</protein>
<dbReference type="SUPFAM" id="SSF56300">
    <property type="entry name" value="Metallo-dependent phosphatases"/>
    <property type="match status" value="1"/>
</dbReference>
<dbReference type="Proteomes" id="UP000829720">
    <property type="component" value="Unassembled WGS sequence"/>
</dbReference>
<dbReference type="InterPro" id="IPR029052">
    <property type="entry name" value="Metallo-depent_PP-like"/>
</dbReference>
<dbReference type="CDD" id="cd07385">
    <property type="entry name" value="MPP_YkuE_C"/>
    <property type="match status" value="1"/>
</dbReference>
<evidence type="ECO:0000313" key="4">
    <source>
        <dbReference type="Proteomes" id="UP000829720"/>
    </source>
</evidence>
<dbReference type="OrthoDB" id="783096at2759"/>
<reference evidence="3" key="1">
    <citation type="submission" date="2021-01" db="EMBL/GenBank/DDBJ databases">
        <authorList>
            <person name="Zahm M."/>
            <person name="Roques C."/>
            <person name="Cabau C."/>
            <person name="Klopp C."/>
            <person name="Donnadieu C."/>
            <person name="Jouanno E."/>
            <person name="Lampietro C."/>
            <person name="Louis A."/>
            <person name="Herpin A."/>
            <person name="Echchiki A."/>
            <person name="Berthelot C."/>
            <person name="Parey E."/>
            <person name="Roest-Crollius H."/>
            <person name="Braasch I."/>
            <person name="Postlethwait J."/>
            <person name="Bobe J."/>
            <person name="Montfort J."/>
            <person name="Bouchez O."/>
            <person name="Begum T."/>
            <person name="Mejri S."/>
            <person name="Adams A."/>
            <person name="Chen W.-J."/>
            <person name="Guiguen Y."/>
        </authorList>
    </citation>
    <scope>NUCLEOTIDE SEQUENCE</scope>
    <source>
        <tissue evidence="3">Blood</tissue>
    </source>
</reference>
<dbReference type="PANTHER" id="PTHR31302">
    <property type="entry name" value="TRANSMEMBRANE PROTEIN WITH METALLOPHOSPHOESTERASE DOMAIN-RELATED"/>
    <property type="match status" value="1"/>
</dbReference>
<dbReference type="GO" id="GO:0016787">
    <property type="term" value="F:hydrolase activity"/>
    <property type="evidence" value="ECO:0007669"/>
    <property type="project" value="InterPro"/>
</dbReference>
<keyword evidence="4" id="KW-1185">Reference proteome</keyword>
<feature type="transmembrane region" description="Helical" evidence="1">
    <location>
        <begin position="91"/>
        <end position="112"/>
    </location>
</feature>
<evidence type="ECO:0000259" key="2">
    <source>
        <dbReference type="Pfam" id="PF00149"/>
    </source>
</evidence>
<evidence type="ECO:0000313" key="3">
    <source>
        <dbReference type="EMBL" id="KAI1890022.1"/>
    </source>
</evidence>
<keyword evidence="1" id="KW-0812">Transmembrane</keyword>
<name>A0A8T3D205_9TELE</name>
<dbReference type="InterPro" id="IPR051158">
    <property type="entry name" value="Metallophosphoesterase_sf"/>
</dbReference>
<evidence type="ECO:0000256" key="1">
    <source>
        <dbReference type="SAM" id="Phobius"/>
    </source>
</evidence>
<comment type="caution">
    <text evidence="3">The sequence shown here is derived from an EMBL/GenBank/DDBJ whole genome shotgun (WGS) entry which is preliminary data.</text>
</comment>
<accession>A0A8T3D205</accession>
<feature type="transmembrane region" description="Helical" evidence="1">
    <location>
        <begin position="180"/>
        <end position="200"/>
    </location>
</feature>
<organism evidence="3 4">
    <name type="scientific">Albula goreensis</name>
    <dbReference type="NCBI Taxonomy" id="1534307"/>
    <lineage>
        <taxon>Eukaryota</taxon>
        <taxon>Metazoa</taxon>
        <taxon>Chordata</taxon>
        <taxon>Craniata</taxon>
        <taxon>Vertebrata</taxon>
        <taxon>Euteleostomi</taxon>
        <taxon>Actinopterygii</taxon>
        <taxon>Neopterygii</taxon>
        <taxon>Teleostei</taxon>
        <taxon>Albuliformes</taxon>
        <taxon>Albulidae</taxon>
        <taxon>Albula</taxon>
    </lineage>
</organism>
<dbReference type="Pfam" id="PF00149">
    <property type="entry name" value="Metallophos"/>
    <property type="match status" value="1"/>
</dbReference>
<dbReference type="PANTHER" id="PTHR31302:SF0">
    <property type="entry name" value="TRANSMEMBRANE PROTEIN WITH METALLOPHOSPHOESTERASE DOMAIN"/>
    <property type="match status" value="1"/>
</dbReference>
<feature type="domain" description="Calcineurin-like phosphoesterase" evidence="2">
    <location>
        <begin position="221"/>
        <end position="396"/>
    </location>
</feature>
<dbReference type="EMBL" id="JAERUA010000015">
    <property type="protein sequence ID" value="KAI1890022.1"/>
    <property type="molecule type" value="Genomic_DNA"/>
</dbReference>
<proteinExistence type="predicted"/>
<dbReference type="AlphaFoldDB" id="A0A8T3D205"/>
<feature type="transmembrane region" description="Helical" evidence="1">
    <location>
        <begin position="49"/>
        <end position="70"/>
    </location>
</feature>
<keyword evidence="1" id="KW-1133">Transmembrane helix</keyword>
<feature type="transmembrane region" description="Helical" evidence="1">
    <location>
        <begin position="20"/>
        <end position="37"/>
    </location>
</feature>
<sequence length="454" mass="50543">MESRKIMYSLGKLSVEVKVAIATGVVFFSMLISRTLLSDAVDIDTRAKLFRVQFLLLVNSFLLIGSLYIWKRTVSAFTRSRCVSQRVALCWRLVVMLFLVFAHSSYLTMFYLVAEEPYWLAMVSYTCLGAYIILVFFLFAFGCVGYCHKHITQDGSPSKPDLPAEAIVSAVPSSSSNRQAILAVALTVVLTAFGLMNASLPPEVVRVEIPLPKLPPSLDNLKIVLLSDIHLGPTVGRSRLELIVHMVNNLDADVVVIAGDLTDSQVSRLLTVSEPLRNMKSKLGSYFVTGNHDYYTADVERWYSHLRSLNIQPLHNGNARVFRAERKEDWICLAGVDDLEARMLRYPGHGMDVKKALTGCAPELPIILLAHQPRAARQALQERPDIGLVLSGHTHAGQIFPLSILAYLVNPFFCGLYRVGEHSMVYVSPGTVYYGIPMRLGSRAEITEILLRTP</sequence>